<dbReference type="Proteomes" id="UP000034349">
    <property type="component" value="Unassembled WGS sequence"/>
</dbReference>
<comment type="caution">
    <text evidence="1">The sequence shown here is derived from an EMBL/GenBank/DDBJ whole genome shotgun (WGS) entry which is preliminary data.</text>
</comment>
<gene>
    <name evidence="1" type="ORF">UR23_C0030G0004</name>
</gene>
<evidence type="ECO:0000313" key="2">
    <source>
        <dbReference type="Proteomes" id="UP000034349"/>
    </source>
</evidence>
<protein>
    <submittedName>
        <fullName evidence="1">Uncharacterized protein</fullName>
    </submittedName>
</protein>
<name>A0A0F9YV71_9BACT</name>
<organism evidence="1 2">
    <name type="scientific">Candidatus Roizmanbacteria bacterium GW2011_GWA2_32_13</name>
    <dbReference type="NCBI Taxonomy" id="1618475"/>
    <lineage>
        <taxon>Bacteria</taxon>
        <taxon>Candidatus Roizmaniibacteriota</taxon>
    </lineage>
</organism>
<sequence>MNNTYSELTTGLEEAGLEQISEMMIAPVHNDNKQVLIKGVHYSDNIHYSQKDIFYIKRRTKQREFYIRSDGDENTNLLLHSHMEEIAKDGLTGVFSIGSALNDRKEEIILCICQIIDYSSLKQVQDVFNRQNIIFRKFENNHFAIKSVMIFANL</sequence>
<dbReference type="EMBL" id="LBOK01000030">
    <property type="protein sequence ID" value="KKP35313.1"/>
    <property type="molecule type" value="Genomic_DNA"/>
</dbReference>
<dbReference type="AlphaFoldDB" id="A0A0F9YV71"/>
<proteinExistence type="predicted"/>
<evidence type="ECO:0000313" key="1">
    <source>
        <dbReference type="EMBL" id="KKP35313.1"/>
    </source>
</evidence>
<accession>A0A0F9YV71</accession>
<reference evidence="1 2" key="1">
    <citation type="journal article" date="2015" name="Nature">
        <title>rRNA introns, odd ribosomes, and small enigmatic genomes across a large radiation of phyla.</title>
        <authorList>
            <person name="Brown C.T."/>
            <person name="Hug L.A."/>
            <person name="Thomas B.C."/>
            <person name="Sharon I."/>
            <person name="Castelle C.J."/>
            <person name="Singh A."/>
            <person name="Wilkins M.J."/>
            <person name="Williams K.H."/>
            <person name="Banfield J.F."/>
        </authorList>
    </citation>
    <scope>NUCLEOTIDE SEQUENCE [LARGE SCALE GENOMIC DNA]</scope>
</reference>